<sequence>MPEWTFISLDYEPLYRGAQETGTEVFVKSDSPFSAGSFGKVSRAADQRRQRFFEEKLRTIAWHLGSDSIPVFVNFNGDRRRMDKGCIGHALAPPAFLARPIDGPNGYVTHVTIAQRQQEKVTEQQDQKELKPRILETLMHQGPVTVKTLMSLCDADEKPVRSAIDSLRVEGERIWLDKARGFWWRNDIVPNGPRHSRWKRTYFPL</sequence>
<evidence type="ECO:0000313" key="1">
    <source>
        <dbReference type="EMBL" id="CDX58748.1"/>
    </source>
</evidence>
<protein>
    <submittedName>
        <fullName evidence="1">Uncharacterized protein</fullName>
    </submittedName>
</protein>
<organism evidence="1 2">
    <name type="scientific">Mesorhizobium plurifarium</name>
    <dbReference type="NCBI Taxonomy" id="69974"/>
    <lineage>
        <taxon>Bacteria</taxon>
        <taxon>Pseudomonadati</taxon>
        <taxon>Pseudomonadota</taxon>
        <taxon>Alphaproteobacteria</taxon>
        <taxon>Hyphomicrobiales</taxon>
        <taxon>Phyllobacteriaceae</taxon>
        <taxon>Mesorhizobium</taxon>
    </lineage>
</organism>
<dbReference type="Proteomes" id="UP000046122">
    <property type="component" value="Unassembled WGS sequence"/>
</dbReference>
<gene>
    <name evidence="1" type="ORF">MPL3365_30286</name>
</gene>
<reference evidence="1 2" key="1">
    <citation type="submission" date="2014-08" db="EMBL/GenBank/DDBJ databases">
        <authorList>
            <person name="Moulin Lionel"/>
        </authorList>
    </citation>
    <scope>NUCLEOTIDE SEQUENCE [LARGE SCALE GENOMIC DNA]</scope>
</reference>
<dbReference type="AlphaFoldDB" id="A0A090GEC3"/>
<proteinExistence type="predicted"/>
<dbReference type="EMBL" id="CCNE01000023">
    <property type="protein sequence ID" value="CDX58748.1"/>
    <property type="molecule type" value="Genomic_DNA"/>
</dbReference>
<evidence type="ECO:0000313" key="2">
    <source>
        <dbReference type="Proteomes" id="UP000046122"/>
    </source>
</evidence>
<accession>A0A090GEC3</accession>
<name>A0A090GEC3_MESPL</name>